<dbReference type="InterPro" id="IPR004859">
    <property type="entry name" value="Xrn1_N"/>
</dbReference>
<proteinExistence type="predicted"/>
<organism evidence="6 8">
    <name type="scientific">Didymodactylos carnosus</name>
    <dbReference type="NCBI Taxonomy" id="1234261"/>
    <lineage>
        <taxon>Eukaryota</taxon>
        <taxon>Metazoa</taxon>
        <taxon>Spiralia</taxon>
        <taxon>Gnathifera</taxon>
        <taxon>Rotifera</taxon>
        <taxon>Eurotatoria</taxon>
        <taxon>Bdelloidea</taxon>
        <taxon>Philodinida</taxon>
        <taxon>Philodinidae</taxon>
        <taxon>Didymodactylos</taxon>
    </lineage>
</organism>
<dbReference type="EMBL" id="CAJOBA010044674">
    <property type="protein sequence ID" value="CAF4167140.1"/>
    <property type="molecule type" value="Genomic_DNA"/>
</dbReference>
<dbReference type="PANTHER" id="PTHR12341:SF41">
    <property type="entry name" value="5'-3' EXORIBONUCLEASE 2"/>
    <property type="match status" value="1"/>
</dbReference>
<evidence type="ECO:0000313" key="7">
    <source>
        <dbReference type="EMBL" id="CAF4167140.1"/>
    </source>
</evidence>
<dbReference type="InterPro" id="IPR027073">
    <property type="entry name" value="5_3_exoribonuclease"/>
</dbReference>
<dbReference type="GO" id="GO:0000956">
    <property type="term" value="P:nuclear-transcribed mRNA catabolic process"/>
    <property type="evidence" value="ECO:0007669"/>
    <property type="project" value="TreeGrafter"/>
</dbReference>
<evidence type="ECO:0000256" key="2">
    <source>
        <dbReference type="ARBA" id="ARBA00022801"/>
    </source>
</evidence>
<dbReference type="GO" id="GO:0003723">
    <property type="term" value="F:RNA binding"/>
    <property type="evidence" value="ECO:0007669"/>
    <property type="project" value="TreeGrafter"/>
</dbReference>
<keyword evidence="1" id="KW-0540">Nuclease</keyword>
<evidence type="ECO:0000256" key="1">
    <source>
        <dbReference type="ARBA" id="ARBA00022722"/>
    </source>
</evidence>
<dbReference type="Proteomes" id="UP000682733">
    <property type="component" value="Unassembled WGS sequence"/>
</dbReference>
<accession>A0A8S2F7H5</accession>
<keyword evidence="3" id="KW-0269">Exonuclease</keyword>
<keyword evidence="2" id="KW-0378">Hydrolase</keyword>
<comment type="caution">
    <text evidence="6">The sequence shown here is derived from an EMBL/GenBank/DDBJ whole genome shotgun (WGS) entry which is preliminary data.</text>
</comment>
<dbReference type="Gene3D" id="3.40.50.12390">
    <property type="match status" value="2"/>
</dbReference>
<dbReference type="Pfam" id="PF17846">
    <property type="entry name" value="XRN_M"/>
    <property type="match status" value="1"/>
</dbReference>
<dbReference type="PANTHER" id="PTHR12341">
    <property type="entry name" value="5'-&gt;3' EXORIBONUCLEASE"/>
    <property type="match status" value="1"/>
</dbReference>
<evidence type="ECO:0000256" key="3">
    <source>
        <dbReference type="ARBA" id="ARBA00022839"/>
    </source>
</evidence>
<feature type="non-terminal residue" evidence="6">
    <location>
        <position position="1"/>
    </location>
</feature>
<dbReference type="Pfam" id="PF03159">
    <property type="entry name" value="XRN_N"/>
    <property type="match status" value="1"/>
</dbReference>
<feature type="domain" description="Xrn1 helical" evidence="5">
    <location>
        <begin position="295"/>
        <end position="398"/>
    </location>
</feature>
<evidence type="ECO:0000313" key="6">
    <source>
        <dbReference type="EMBL" id="CAF1356911.1"/>
    </source>
</evidence>
<feature type="domain" description="Xrn1 N-terminal" evidence="4">
    <location>
        <begin position="7"/>
        <end position="241"/>
    </location>
</feature>
<dbReference type="InterPro" id="IPR041412">
    <property type="entry name" value="Xrn1_helical"/>
</dbReference>
<gene>
    <name evidence="6" type="ORF">OVA965_LOCUS31057</name>
    <name evidence="7" type="ORF">TMI583_LOCUS31877</name>
</gene>
<dbReference type="EMBL" id="CAJNOK010023026">
    <property type="protein sequence ID" value="CAF1356911.1"/>
    <property type="molecule type" value="Genomic_DNA"/>
</dbReference>
<evidence type="ECO:0000313" key="8">
    <source>
        <dbReference type="Proteomes" id="UP000677228"/>
    </source>
</evidence>
<dbReference type="GO" id="GO:0005634">
    <property type="term" value="C:nucleus"/>
    <property type="evidence" value="ECO:0007669"/>
    <property type="project" value="TreeGrafter"/>
</dbReference>
<dbReference type="GO" id="GO:0004534">
    <property type="term" value="F:5'-3' RNA exonuclease activity"/>
    <property type="evidence" value="ECO:0007669"/>
    <property type="project" value="TreeGrafter"/>
</dbReference>
<dbReference type="Proteomes" id="UP000677228">
    <property type="component" value="Unassembled WGS sequence"/>
</dbReference>
<protein>
    <submittedName>
        <fullName evidence="6">Uncharacterized protein</fullName>
    </submittedName>
</protein>
<evidence type="ECO:0000259" key="5">
    <source>
        <dbReference type="Pfam" id="PF17846"/>
    </source>
</evidence>
<dbReference type="CDD" id="cd18673">
    <property type="entry name" value="PIN_XRN1-2-like"/>
    <property type="match status" value="1"/>
</dbReference>
<sequence length="413" mass="48284">LIFIRQMGIASFFSWLIRKYPSIVSRCIEDQSSKDEDLLKPNPNGVEFDNLYLDMNDIIHQCTRVEVGQLPKNEDEMIIKIFEFIDRIFSIVRPRKLLYLAIDGVCPHAKMNQQRSRRFQAAAQGELIENNLSTTMIKEQKFDSICITPGTVFMFRLAECLRFYILSRMNNVPAWRNLIVILSDASVPDEGEHKIMEYIRCQRAQPNYNIKTNHVLYGMDADLILLGLAIHEPYFTIMRQEFVPNRDRFGIQGDYSLSNEQFDVNIRPFIYVNLLVLRDHIYCDLKLDLPPSFTWNIERAVDDWIFLCCLVGNDYLPHLPSLQIGENAIDRLTDLHKENLSKFREYLTENGIPNMERTEIILNGIGRFEDEIFRNRNEQNTQANQEEKQKKVDQAKKDAIAYVFVCLNATIIH</sequence>
<evidence type="ECO:0000259" key="4">
    <source>
        <dbReference type="Pfam" id="PF03159"/>
    </source>
</evidence>
<name>A0A8S2F7H5_9BILA</name>
<reference evidence="6" key="1">
    <citation type="submission" date="2021-02" db="EMBL/GenBank/DDBJ databases">
        <authorList>
            <person name="Nowell W R."/>
        </authorList>
    </citation>
    <scope>NUCLEOTIDE SEQUENCE</scope>
</reference>
<dbReference type="AlphaFoldDB" id="A0A8S2F7H5"/>